<dbReference type="KEGG" id="tzo:THMIRHAT_11880"/>
<evidence type="ECO:0000313" key="2">
    <source>
        <dbReference type="EMBL" id="BBP43442.1"/>
    </source>
</evidence>
<dbReference type="SUPFAM" id="SSF53254">
    <property type="entry name" value="Phosphoglycerate mutase-like"/>
    <property type="match status" value="1"/>
</dbReference>
<dbReference type="RefSeq" id="WP_173291243.1">
    <property type="nucleotide sequence ID" value="NZ_AP021888.1"/>
</dbReference>
<gene>
    <name evidence="2" type="ORF">THMIRHAT_11880</name>
</gene>
<dbReference type="CDD" id="cd07067">
    <property type="entry name" value="HP_PGM_like"/>
    <property type="match status" value="1"/>
</dbReference>
<dbReference type="InterPro" id="IPR029033">
    <property type="entry name" value="His_PPase_superfam"/>
</dbReference>
<organism evidence="2 3">
    <name type="scientific">Thiosulfativibrio zosterae</name>
    <dbReference type="NCBI Taxonomy" id="2675053"/>
    <lineage>
        <taxon>Bacteria</taxon>
        <taxon>Pseudomonadati</taxon>
        <taxon>Pseudomonadota</taxon>
        <taxon>Gammaproteobacteria</taxon>
        <taxon>Thiotrichales</taxon>
        <taxon>Piscirickettsiaceae</taxon>
        <taxon>Thiosulfativibrio</taxon>
    </lineage>
</organism>
<evidence type="ECO:0008006" key="4">
    <source>
        <dbReference type="Google" id="ProtNLM"/>
    </source>
</evidence>
<dbReference type="Gene3D" id="3.40.50.1240">
    <property type="entry name" value="Phosphoglycerate mutase-like"/>
    <property type="match status" value="1"/>
</dbReference>
<evidence type="ECO:0000313" key="3">
    <source>
        <dbReference type="Proteomes" id="UP000501466"/>
    </source>
</evidence>
<reference evidence="3" key="1">
    <citation type="submission" date="2019-11" db="EMBL/GenBank/DDBJ databases">
        <title>Isolation and characterization of two novel species in the genus Thiomicrorhabdus.</title>
        <authorList>
            <person name="Mochizuki J."/>
            <person name="Kojima H."/>
            <person name="Fukui M."/>
        </authorList>
    </citation>
    <scope>NUCLEOTIDE SEQUENCE [LARGE SCALE GENOMIC DNA]</scope>
    <source>
        <strain evidence="3">AkT22</strain>
    </source>
</reference>
<name>A0A6F8PMW1_9GAMM</name>
<dbReference type="Proteomes" id="UP000501466">
    <property type="component" value="Chromosome"/>
</dbReference>
<dbReference type="EMBL" id="AP021888">
    <property type="protein sequence ID" value="BBP43442.1"/>
    <property type="molecule type" value="Genomic_DNA"/>
</dbReference>
<dbReference type="AlphaFoldDB" id="A0A6F8PMW1"/>
<proteinExistence type="predicted"/>
<feature type="signal peptide" evidence="1">
    <location>
        <begin position="1"/>
        <end position="22"/>
    </location>
</feature>
<accession>A0A6F8PMW1</accession>
<sequence length="197" mass="21895">MNRIVLVGILLLSNLLSSVSHASEEAFWQLLEGGHKVLLVRHATLSEEFGSPFVLDDSCFSERNLSDFGREQARWINQQLKAHSILVEAVMASPHCRTQETAQLLAEGLQQVTVNPSLRLTKAVSPEVAERNMAATRDLIRNYQGKGILILVTHRPNIGELIYQSIEPAEMAVVEAFAGDTFDILARLQVPLINQNQ</sequence>
<feature type="chain" id="PRO_5026177469" description="Histidine phosphatase family protein" evidence="1">
    <location>
        <begin position="23"/>
        <end position="197"/>
    </location>
</feature>
<dbReference type="InterPro" id="IPR013078">
    <property type="entry name" value="His_Pase_superF_clade-1"/>
</dbReference>
<protein>
    <recommendedName>
        <fullName evidence="4">Histidine phosphatase family protein</fullName>
    </recommendedName>
</protein>
<evidence type="ECO:0000256" key="1">
    <source>
        <dbReference type="SAM" id="SignalP"/>
    </source>
</evidence>
<keyword evidence="3" id="KW-1185">Reference proteome</keyword>
<keyword evidence="1" id="KW-0732">Signal</keyword>
<dbReference type="Pfam" id="PF00300">
    <property type="entry name" value="His_Phos_1"/>
    <property type="match status" value="1"/>
</dbReference>